<dbReference type="Proteomes" id="UP001500582">
    <property type="component" value="Unassembled WGS sequence"/>
</dbReference>
<sequence>MPLKIFVLILMLLVAGFGLKAQIPKASELPEDVGDIVFDPKTDKADFFFCHKDYIIQYYNYGTKYKGGGKAIRDFINSKFQYKPAYAPATGFITVRFVINCKGETDRFRVLQLNKDYQKTLFDTGLTNQMLKLCKALNQWLPGKDDKGNFYDSYYYLNFKLVNGRIKAITP</sequence>
<protein>
    <recommendedName>
        <fullName evidence="3">TonB-like protein</fullName>
    </recommendedName>
</protein>
<accession>A0ABP8GIY9</accession>
<evidence type="ECO:0008006" key="3">
    <source>
        <dbReference type="Google" id="ProtNLM"/>
    </source>
</evidence>
<gene>
    <name evidence="1" type="ORF">GCM10023149_26880</name>
</gene>
<evidence type="ECO:0000313" key="2">
    <source>
        <dbReference type="Proteomes" id="UP001500582"/>
    </source>
</evidence>
<dbReference type="EMBL" id="BAABFT010000006">
    <property type="protein sequence ID" value="GAA4324925.1"/>
    <property type="molecule type" value="Genomic_DNA"/>
</dbReference>
<comment type="caution">
    <text evidence="1">The sequence shown here is derived from an EMBL/GenBank/DDBJ whole genome shotgun (WGS) entry which is preliminary data.</text>
</comment>
<dbReference type="RefSeq" id="WP_345211612.1">
    <property type="nucleotide sequence ID" value="NZ_BAABFT010000006.1"/>
</dbReference>
<proteinExistence type="predicted"/>
<evidence type="ECO:0000313" key="1">
    <source>
        <dbReference type="EMBL" id="GAA4324925.1"/>
    </source>
</evidence>
<keyword evidence="2" id="KW-1185">Reference proteome</keyword>
<name>A0ABP8GIY9_9SPHI</name>
<organism evidence="1 2">
    <name type="scientific">Mucilaginibacter gynuensis</name>
    <dbReference type="NCBI Taxonomy" id="1302236"/>
    <lineage>
        <taxon>Bacteria</taxon>
        <taxon>Pseudomonadati</taxon>
        <taxon>Bacteroidota</taxon>
        <taxon>Sphingobacteriia</taxon>
        <taxon>Sphingobacteriales</taxon>
        <taxon>Sphingobacteriaceae</taxon>
        <taxon>Mucilaginibacter</taxon>
    </lineage>
</organism>
<reference evidence="2" key="1">
    <citation type="journal article" date="2019" name="Int. J. Syst. Evol. Microbiol.">
        <title>The Global Catalogue of Microorganisms (GCM) 10K type strain sequencing project: providing services to taxonomists for standard genome sequencing and annotation.</title>
        <authorList>
            <consortium name="The Broad Institute Genomics Platform"/>
            <consortium name="The Broad Institute Genome Sequencing Center for Infectious Disease"/>
            <person name="Wu L."/>
            <person name="Ma J."/>
        </authorList>
    </citation>
    <scope>NUCLEOTIDE SEQUENCE [LARGE SCALE GENOMIC DNA]</scope>
    <source>
        <strain evidence="2">JCM 17705</strain>
    </source>
</reference>